<keyword evidence="2" id="KW-0963">Cytoplasm</keyword>
<comment type="similarity">
    <text evidence="2">Belongs to the RbfA family.</text>
</comment>
<dbReference type="NCBIfam" id="TIGR00082">
    <property type="entry name" value="rbfA"/>
    <property type="match status" value="1"/>
</dbReference>
<dbReference type="HAMAP" id="MF_00003">
    <property type="entry name" value="RbfA"/>
    <property type="match status" value="1"/>
</dbReference>
<dbReference type="AlphaFoldDB" id="A0A7X6DPE8"/>
<comment type="subunit">
    <text evidence="2">Monomer. Binds 30S ribosomal subunits, but not 50S ribosomal subunits or 70S ribosomes.</text>
</comment>
<dbReference type="Gene3D" id="3.30.300.20">
    <property type="match status" value="1"/>
</dbReference>
<dbReference type="PROSITE" id="PS01319">
    <property type="entry name" value="RBFA"/>
    <property type="match status" value="1"/>
</dbReference>
<evidence type="ECO:0000256" key="2">
    <source>
        <dbReference type="HAMAP-Rule" id="MF_00003"/>
    </source>
</evidence>
<dbReference type="SUPFAM" id="SSF89919">
    <property type="entry name" value="Ribosome-binding factor A, RbfA"/>
    <property type="match status" value="1"/>
</dbReference>
<dbReference type="GO" id="GO:0005829">
    <property type="term" value="C:cytosol"/>
    <property type="evidence" value="ECO:0007669"/>
    <property type="project" value="TreeGrafter"/>
</dbReference>
<accession>A0A7X6DPE8</accession>
<dbReference type="InterPro" id="IPR000238">
    <property type="entry name" value="RbfA"/>
</dbReference>
<organism evidence="3 4">
    <name type="scientific">Candidatus Manganitrophus noduliformans</name>
    <dbReference type="NCBI Taxonomy" id="2606439"/>
    <lineage>
        <taxon>Bacteria</taxon>
        <taxon>Pseudomonadati</taxon>
        <taxon>Nitrospirota</taxon>
        <taxon>Nitrospiria</taxon>
        <taxon>Candidatus Troglogloeales</taxon>
        <taxon>Candidatus Manganitrophaceae</taxon>
        <taxon>Candidatus Manganitrophus</taxon>
    </lineage>
</organism>
<comment type="function">
    <text evidence="2">One of several proteins that assist in the late maturation steps of the functional core of the 30S ribosomal subunit. Associates with free 30S ribosomal subunits (but not with 30S subunits that are part of 70S ribosomes or polysomes). Required for efficient processing of 16S rRNA. May interact with the 5'-terminal helix region of 16S rRNA.</text>
</comment>
<dbReference type="InterPro" id="IPR020053">
    <property type="entry name" value="Ribosome-bd_factorA_CS"/>
</dbReference>
<dbReference type="Proteomes" id="UP000534783">
    <property type="component" value="Unassembled WGS sequence"/>
</dbReference>
<reference evidence="3 4" key="1">
    <citation type="journal article" date="2020" name="Nature">
        <title>Bacterial chemolithoautotrophy via manganese oxidation.</title>
        <authorList>
            <person name="Yu H."/>
            <person name="Leadbetter J.R."/>
        </authorList>
    </citation>
    <scope>NUCLEOTIDE SEQUENCE [LARGE SCALE GENOMIC DNA]</scope>
    <source>
        <strain evidence="3 4">Mn-1</strain>
    </source>
</reference>
<comment type="subcellular location">
    <subcellularLocation>
        <location evidence="2">Cytoplasm</location>
    </subcellularLocation>
</comment>
<sequence length="120" mass="13872">MSFAVQEYKRTNRIGDQIKMEVADILTTKIRDPRIGFVTVTSVEVSDDLKHAKIFVTVQKDQDAKQAFMGLRKATGFVRAELSRRLQIRRVPEVAFLPDESTEKISHILDLLDRIEKEKR</sequence>
<evidence type="ECO:0000313" key="3">
    <source>
        <dbReference type="EMBL" id="NKE70905.1"/>
    </source>
</evidence>
<name>A0A7X6DPE8_9BACT</name>
<protein>
    <recommendedName>
        <fullName evidence="2">Ribosome-binding factor A</fullName>
    </recommendedName>
</protein>
<dbReference type="GO" id="GO:0030490">
    <property type="term" value="P:maturation of SSU-rRNA"/>
    <property type="evidence" value="ECO:0007669"/>
    <property type="project" value="UniProtKB-UniRule"/>
</dbReference>
<dbReference type="GO" id="GO:0043024">
    <property type="term" value="F:ribosomal small subunit binding"/>
    <property type="evidence" value="ECO:0007669"/>
    <property type="project" value="TreeGrafter"/>
</dbReference>
<keyword evidence="4" id="KW-1185">Reference proteome</keyword>
<dbReference type="EMBL" id="VTOW01000001">
    <property type="protein sequence ID" value="NKE70905.1"/>
    <property type="molecule type" value="Genomic_DNA"/>
</dbReference>
<evidence type="ECO:0000313" key="4">
    <source>
        <dbReference type="Proteomes" id="UP000534783"/>
    </source>
</evidence>
<comment type="caution">
    <text evidence="3">The sequence shown here is derived from an EMBL/GenBank/DDBJ whole genome shotgun (WGS) entry which is preliminary data.</text>
</comment>
<dbReference type="RefSeq" id="WP_168059134.1">
    <property type="nucleotide sequence ID" value="NZ_VTOW01000001.1"/>
</dbReference>
<dbReference type="Pfam" id="PF02033">
    <property type="entry name" value="RBFA"/>
    <property type="match status" value="1"/>
</dbReference>
<proteinExistence type="inferred from homology"/>
<dbReference type="PANTHER" id="PTHR33515:SF1">
    <property type="entry name" value="RIBOSOME-BINDING FACTOR A, CHLOROPLASTIC-RELATED"/>
    <property type="match status" value="1"/>
</dbReference>
<keyword evidence="1 2" id="KW-0690">Ribosome biogenesis</keyword>
<dbReference type="PANTHER" id="PTHR33515">
    <property type="entry name" value="RIBOSOME-BINDING FACTOR A, CHLOROPLASTIC-RELATED"/>
    <property type="match status" value="1"/>
</dbReference>
<dbReference type="InterPro" id="IPR023799">
    <property type="entry name" value="RbfA_dom_sf"/>
</dbReference>
<evidence type="ECO:0000256" key="1">
    <source>
        <dbReference type="ARBA" id="ARBA00022517"/>
    </source>
</evidence>
<dbReference type="InterPro" id="IPR015946">
    <property type="entry name" value="KH_dom-like_a/b"/>
</dbReference>
<gene>
    <name evidence="2 3" type="primary">rbfA</name>
    <name evidence="3" type="ORF">MNODULE_09155</name>
</gene>